<comment type="caution">
    <text evidence="2">The sequence shown here is derived from an EMBL/GenBank/DDBJ whole genome shotgun (WGS) entry which is preliminary data.</text>
</comment>
<organism evidence="2 3">
    <name type="scientific">Nostocoides vanveenii</name>
    <dbReference type="NCBI Taxonomy" id="330835"/>
    <lineage>
        <taxon>Bacteria</taxon>
        <taxon>Bacillati</taxon>
        <taxon>Actinomycetota</taxon>
        <taxon>Actinomycetes</taxon>
        <taxon>Micrococcales</taxon>
        <taxon>Intrasporangiaceae</taxon>
        <taxon>Nostocoides</taxon>
    </lineage>
</organism>
<keyword evidence="3" id="KW-1185">Reference proteome</keyword>
<evidence type="ECO:0000313" key="2">
    <source>
        <dbReference type="EMBL" id="GAA1749984.1"/>
    </source>
</evidence>
<protein>
    <submittedName>
        <fullName evidence="2">IS21 family transposase</fullName>
    </submittedName>
</protein>
<reference evidence="3" key="1">
    <citation type="journal article" date="2019" name="Int. J. Syst. Evol. Microbiol.">
        <title>The Global Catalogue of Microorganisms (GCM) 10K type strain sequencing project: providing services to taxonomists for standard genome sequencing and annotation.</title>
        <authorList>
            <consortium name="The Broad Institute Genomics Platform"/>
            <consortium name="The Broad Institute Genome Sequencing Center for Infectious Disease"/>
            <person name="Wu L."/>
            <person name="Ma J."/>
        </authorList>
    </citation>
    <scope>NUCLEOTIDE SEQUENCE [LARGE SCALE GENOMIC DNA]</scope>
    <source>
        <strain evidence="3">JCM 15591</strain>
    </source>
</reference>
<dbReference type="RefSeq" id="WP_425564561.1">
    <property type="nucleotide sequence ID" value="NZ_BAAAPN010000020.1"/>
</dbReference>
<evidence type="ECO:0000313" key="3">
    <source>
        <dbReference type="Proteomes" id="UP001501475"/>
    </source>
</evidence>
<dbReference type="PANTHER" id="PTHR35004">
    <property type="entry name" value="TRANSPOSASE RV3428C-RELATED"/>
    <property type="match status" value="1"/>
</dbReference>
<dbReference type="NCBIfam" id="NF033546">
    <property type="entry name" value="transpos_IS21"/>
    <property type="match status" value="1"/>
</dbReference>
<dbReference type="Pfam" id="PF22483">
    <property type="entry name" value="Mu-transpos_C_2"/>
    <property type="match status" value="1"/>
</dbReference>
<dbReference type="InterPro" id="IPR001584">
    <property type="entry name" value="Integrase_cat-core"/>
</dbReference>
<name>A0ABP4W9Y8_9MICO</name>
<dbReference type="Proteomes" id="UP001501475">
    <property type="component" value="Unassembled WGS sequence"/>
</dbReference>
<accession>A0ABP4W9Y8</accession>
<dbReference type="EMBL" id="BAAAPN010000020">
    <property type="protein sequence ID" value="GAA1749984.1"/>
    <property type="molecule type" value="Genomic_DNA"/>
</dbReference>
<evidence type="ECO:0000259" key="1">
    <source>
        <dbReference type="PROSITE" id="PS50994"/>
    </source>
</evidence>
<proteinExistence type="predicted"/>
<dbReference type="PROSITE" id="PS50994">
    <property type="entry name" value="INTEGRASE"/>
    <property type="match status" value="1"/>
</dbReference>
<dbReference type="InterPro" id="IPR054353">
    <property type="entry name" value="IstA-like_C"/>
</dbReference>
<feature type="domain" description="Integrase catalytic" evidence="1">
    <location>
        <begin position="123"/>
        <end position="314"/>
    </location>
</feature>
<gene>
    <name evidence="2" type="primary">istA</name>
    <name evidence="2" type="ORF">GCM10009810_07960</name>
</gene>
<sequence>MELFETIRRDRRTDPAVSVRELAVRHGVHRRTVRQALASALPPPRKEYPTRARPAIDPWREIIDGWLIGDQDVPRKQRHTARRVWQRLLAEHGARVAEVTVSRYVAARRVEIGLVDREVFVPQVHAPGAEAEVDFGEFETGLAGSPVKVWMFVMRLSHSGRAFHVAYGTQAQEAFLQGHVEAFNHFGGVPALIRYDNLKPAVIRVLKGRDRVESDRFIALRSHYGFDSFFCIPGKGGAHEKGGVEGEIGRFRRRHLVPVPTVACLAELNNLIAAGDAADDSRVITGHAATIGAEFAGEAASLMSLPVEAFDAAVSEQRRVDHRSRVSIRQNHYSVPARYVARRLTVRFTATTVTIHDGGKVVAAHERAIGRYQQVLSLDHYLEVLTRKPGAMPGATALAQARASGMFTPSHQRYWDATRRALGDARGTKALIEVLLAHRTLPHACLIEAMDAAATSGILSPEVVIIDARRRATDTTVHPAPVAPELLRYDRPAPTLSGYDALLTHRKALP</sequence>